<dbReference type="SUPFAM" id="SSF56059">
    <property type="entry name" value="Glutathione synthetase ATP-binding domain-like"/>
    <property type="match status" value="1"/>
</dbReference>
<keyword evidence="2" id="KW-1185">Reference proteome</keyword>
<reference evidence="1 2" key="1">
    <citation type="submission" date="2020-04" db="EMBL/GenBank/DDBJ databases">
        <title>Paenibacillus algicola sp. nov., a novel marine bacterium producing alginate lyase.</title>
        <authorList>
            <person name="Huang H."/>
        </authorList>
    </citation>
    <scope>NUCLEOTIDE SEQUENCE [LARGE SCALE GENOMIC DNA]</scope>
    <source>
        <strain evidence="1 2">L7-75</strain>
    </source>
</reference>
<sequence length="367" mass="41390">MQPEYVGILLNDSTHRGIPSGKTGTESISNYEEAAAMVGLTPCYFRIRDISLDTLTTTAYLCSPSGYVQKTIPLPKVIHNRAIHSDPYARRLIEQFISSGIFIFNAHTRYGKDIVHHMLTDDPMLRSSLPQTVRAKPGLIRHMLREHGDVILKPCRGSVGLGIMRLRRTLLHDQFTYSRSTPSASGWRSLRIPKGHLPLLLRRRIRYLPFLVQERIPLAEYEGSPFDLRITVQRGGSGNWELTGMFARTTPKGTFVSNIAQGGIPIPVLEPFRHGIPGIHPEMMIQKTAEFGIQIAQSLSCRLPYAADYGIDAGVTADGRLFFIECNGRDQRYGFREAGMPDIWKESYQKPMAFARYLLDHGQWPPL</sequence>
<dbReference type="EMBL" id="JABBPN010000003">
    <property type="protein sequence ID" value="NMO95225.1"/>
    <property type="molecule type" value="Genomic_DNA"/>
</dbReference>
<comment type="caution">
    <text evidence="1">The sequence shown here is derived from an EMBL/GenBank/DDBJ whole genome shotgun (WGS) entry which is preliminary data.</text>
</comment>
<dbReference type="Gene3D" id="3.30.470.20">
    <property type="entry name" value="ATP-grasp fold, B domain"/>
    <property type="match status" value="1"/>
</dbReference>
<name>A0A848M381_PAELE</name>
<protein>
    <submittedName>
        <fullName evidence="1">YheC/YheD family protein</fullName>
    </submittedName>
</protein>
<accession>A0A848M381</accession>
<dbReference type="AlphaFoldDB" id="A0A848M381"/>
<dbReference type="RefSeq" id="WP_169503971.1">
    <property type="nucleotide sequence ID" value="NZ_JABBPN010000003.1"/>
</dbReference>
<proteinExistence type="predicted"/>
<dbReference type="Pfam" id="PF14398">
    <property type="entry name" value="ATPgrasp_YheCD"/>
    <property type="match status" value="1"/>
</dbReference>
<organism evidence="1 2">
    <name type="scientific">Paenibacillus lemnae</name>
    <dbReference type="NCBI Taxonomy" id="1330551"/>
    <lineage>
        <taxon>Bacteria</taxon>
        <taxon>Bacillati</taxon>
        <taxon>Bacillota</taxon>
        <taxon>Bacilli</taxon>
        <taxon>Bacillales</taxon>
        <taxon>Paenibacillaceae</taxon>
        <taxon>Paenibacillus</taxon>
    </lineage>
</organism>
<evidence type="ECO:0000313" key="1">
    <source>
        <dbReference type="EMBL" id="NMO95225.1"/>
    </source>
</evidence>
<dbReference type="Proteomes" id="UP000565468">
    <property type="component" value="Unassembled WGS sequence"/>
</dbReference>
<evidence type="ECO:0000313" key="2">
    <source>
        <dbReference type="Proteomes" id="UP000565468"/>
    </source>
</evidence>
<dbReference type="InterPro" id="IPR026838">
    <property type="entry name" value="YheC/D"/>
</dbReference>
<gene>
    <name evidence="1" type="ORF">HII30_05410</name>
</gene>